<reference evidence="12 13" key="1">
    <citation type="submission" date="2024-10" db="EMBL/GenBank/DDBJ databases">
        <title>Updated reference genomes for cyclostephanoid diatoms.</title>
        <authorList>
            <person name="Roberts W.R."/>
            <person name="Alverson A.J."/>
        </authorList>
    </citation>
    <scope>NUCLEOTIDE SEQUENCE [LARGE SCALE GENOMIC DNA]</scope>
    <source>
        <strain evidence="12 13">AJA010-31</strain>
    </source>
</reference>
<feature type="domain" description="Exoribonuclease phosphorolytic" evidence="11">
    <location>
        <begin position="227"/>
        <end position="282"/>
    </location>
</feature>
<dbReference type="GO" id="GO:0006364">
    <property type="term" value="P:rRNA processing"/>
    <property type="evidence" value="ECO:0007669"/>
    <property type="project" value="UniProtKB-KW"/>
</dbReference>
<dbReference type="InterPro" id="IPR027408">
    <property type="entry name" value="PNPase/RNase_PH_dom_sf"/>
</dbReference>
<protein>
    <recommendedName>
        <fullName evidence="9">Ribosomal RNA-processing protein 43</fullName>
    </recommendedName>
</protein>
<evidence type="ECO:0000256" key="3">
    <source>
        <dbReference type="ARBA" id="ARBA00006678"/>
    </source>
</evidence>
<dbReference type="SUPFAM" id="SSF54211">
    <property type="entry name" value="Ribosomal protein S5 domain 2-like"/>
    <property type="match status" value="1"/>
</dbReference>
<dbReference type="GO" id="GO:0003723">
    <property type="term" value="F:RNA binding"/>
    <property type="evidence" value="ECO:0007669"/>
    <property type="project" value="UniProtKB-KW"/>
</dbReference>
<dbReference type="GO" id="GO:0005730">
    <property type="term" value="C:nucleolus"/>
    <property type="evidence" value="ECO:0007669"/>
    <property type="project" value="UniProtKB-SubCell"/>
</dbReference>
<dbReference type="AlphaFoldDB" id="A0ABD3QN86"/>
<dbReference type="PANTHER" id="PTHR11097">
    <property type="entry name" value="EXOSOME COMPLEX EXONUCLEASE RIBOSOMAL RNA PROCESSING PROTEIN"/>
    <property type="match status" value="1"/>
</dbReference>
<evidence type="ECO:0000256" key="8">
    <source>
        <dbReference type="ARBA" id="ARBA00023242"/>
    </source>
</evidence>
<gene>
    <name evidence="12" type="ORF">ACHAWO_010789</name>
</gene>
<evidence type="ECO:0000256" key="4">
    <source>
        <dbReference type="ARBA" id="ARBA00022490"/>
    </source>
</evidence>
<evidence type="ECO:0000259" key="11">
    <source>
        <dbReference type="Pfam" id="PF03725"/>
    </source>
</evidence>
<dbReference type="Proteomes" id="UP001530400">
    <property type="component" value="Unassembled WGS sequence"/>
</dbReference>
<dbReference type="InterPro" id="IPR036345">
    <property type="entry name" value="ExoRNase_PH_dom2_sf"/>
</dbReference>
<dbReference type="Pfam" id="PF03725">
    <property type="entry name" value="RNase_PH_C"/>
    <property type="match status" value="1"/>
</dbReference>
<dbReference type="Gene3D" id="3.30.230.70">
    <property type="entry name" value="GHMP Kinase, N-terminal domain"/>
    <property type="match status" value="1"/>
</dbReference>
<dbReference type="GO" id="GO:0005737">
    <property type="term" value="C:cytoplasm"/>
    <property type="evidence" value="ECO:0007669"/>
    <property type="project" value="UniProtKB-SubCell"/>
</dbReference>
<keyword evidence="5" id="KW-0698">rRNA processing</keyword>
<dbReference type="SUPFAM" id="SSF55666">
    <property type="entry name" value="Ribonuclease PH domain 2-like"/>
    <property type="match status" value="1"/>
</dbReference>
<evidence type="ECO:0000256" key="7">
    <source>
        <dbReference type="ARBA" id="ARBA00022884"/>
    </source>
</evidence>
<keyword evidence="4" id="KW-0963">Cytoplasm</keyword>
<evidence type="ECO:0000256" key="6">
    <source>
        <dbReference type="ARBA" id="ARBA00022835"/>
    </source>
</evidence>
<dbReference type="InterPro" id="IPR020568">
    <property type="entry name" value="Ribosomal_Su5_D2-typ_SF"/>
</dbReference>
<dbReference type="GO" id="GO:0000178">
    <property type="term" value="C:exosome (RNase complex)"/>
    <property type="evidence" value="ECO:0007669"/>
    <property type="project" value="UniProtKB-KW"/>
</dbReference>
<evidence type="ECO:0000256" key="2">
    <source>
        <dbReference type="ARBA" id="ARBA00004604"/>
    </source>
</evidence>
<dbReference type="PANTHER" id="PTHR11097:SF9">
    <property type="entry name" value="EXOSOME COMPLEX COMPONENT RRP43"/>
    <property type="match status" value="1"/>
</dbReference>
<feature type="domain" description="Exoribonuclease phosphorolytic" evidence="10">
    <location>
        <begin position="73"/>
        <end position="164"/>
    </location>
</feature>
<evidence type="ECO:0000313" key="13">
    <source>
        <dbReference type="Proteomes" id="UP001530400"/>
    </source>
</evidence>
<accession>A0ABD3QN86</accession>
<evidence type="ECO:0000256" key="9">
    <source>
        <dbReference type="ARBA" id="ARBA00030617"/>
    </source>
</evidence>
<evidence type="ECO:0000256" key="1">
    <source>
        <dbReference type="ARBA" id="ARBA00004496"/>
    </source>
</evidence>
<name>A0ABD3QN86_9STRA</name>
<organism evidence="12 13">
    <name type="scientific">Cyclotella atomus</name>
    <dbReference type="NCBI Taxonomy" id="382360"/>
    <lineage>
        <taxon>Eukaryota</taxon>
        <taxon>Sar</taxon>
        <taxon>Stramenopiles</taxon>
        <taxon>Ochrophyta</taxon>
        <taxon>Bacillariophyta</taxon>
        <taxon>Coscinodiscophyceae</taxon>
        <taxon>Thalassiosirophycidae</taxon>
        <taxon>Stephanodiscales</taxon>
        <taxon>Stephanodiscaceae</taxon>
        <taxon>Cyclotella</taxon>
    </lineage>
</organism>
<evidence type="ECO:0000256" key="5">
    <source>
        <dbReference type="ARBA" id="ARBA00022552"/>
    </source>
</evidence>
<proteinExistence type="inferred from homology"/>
<evidence type="ECO:0000313" key="12">
    <source>
        <dbReference type="EMBL" id="KAL3801695.1"/>
    </source>
</evidence>
<keyword evidence="8" id="KW-0539">Nucleus</keyword>
<dbReference type="Pfam" id="PF01138">
    <property type="entry name" value="RNase_PH"/>
    <property type="match status" value="1"/>
</dbReference>
<evidence type="ECO:0000259" key="10">
    <source>
        <dbReference type="Pfam" id="PF01138"/>
    </source>
</evidence>
<comment type="subcellular location">
    <subcellularLocation>
        <location evidence="1">Cytoplasm</location>
    </subcellularLocation>
    <subcellularLocation>
        <location evidence="2">Nucleus</location>
        <location evidence="2">Nucleolus</location>
    </subcellularLocation>
</comment>
<comment type="similarity">
    <text evidence="3">Belongs to the RNase PH family.</text>
</comment>
<sequence>MVTLGEHGGTRILAGCTLLVGRPSASTPNHGDFELYMSASPLSGPRFDLGGRESIESTSVMIGAAPSSFNNVDEVESTVQVAHDPNENTDVEHPPQPLDVKVVESYICRTLRQSGYINPEELCIVKGKAAWRIRITVHILNCEGNVLDGSMLCILAALRDLELPMVEVEEVEGTGSVVRVVTDGAELTRQQQSKKKRQSGKKLTLGAAPISTTLAILPQGSGSEKKNVLVVDPTSFEEDMSYGNSVTVVCNTNGDVVNFSKKGSETKLSVNEMKAVVELGMERARKLDPLVIGS</sequence>
<dbReference type="InterPro" id="IPR015847">
    <property type="entry name" value="ExoRNase_PH_dom2"/>
</dbReference>
<comment type="caution">
    <text evidence="12">The sequence shown here is derived from an EMBL/GenBank/DDBJ whole genome shotgun (WGS) entry which is preliminary data.</text>
</comment>
<keyword evidence="13" id="KW-1185">Reference proteome</keyword>
<keyword evidence="7" id="KW-0694">RNA-binding</keyword>
<keyword evidence="6" id="KW-0271">Exosome</keyword>
<dbReference type="EMBL" id="JALLPJ020000126">
    <property type="protein sequence ID" value="KAL3801695.1"/>
    <property type="molecule type" value="Genomic_DNA"/>
</dbReference>
<dbReference type="InterPro" id="IPR001247">
    <property type="entry name" value="ExoRNase_PH_dom1"/>
</dbReference>
<dbReference type="InterPro" id="IPR050590">
    <property type="entry name" value="Exosome_comp_Rrp42_subfam"/>
</dbReference>